<dbReference type="Gene3D" id="3.30.70.260">
    <property type="match status" value="1"/>
</dbReference>
<dbReference type="InParanoid" id="E1ZR53"/>
<dbReference type="InterPro" id="IPR036638">
    <property type="entry name" value="HLH_DNA-bd_sf"/>
</dbReference>
<evidence type="ECO:0000256" key="1">
    <source>
        <dbReference type="ARBA" id="ARBA00004123"/>
    </source>
</evidence>
<evidence type="ECO:0000259" key="5">
    <source>
        <dbReference type="PROSITE" id="PS51671"/>
    </source>
</evidence>
<dbReference type="InterPro" id="IPR011598">
    <property type="entry name" value="bHLH_dom"/>
</dbReference>
<feature type="region of interest" description="Disordered" evidence="3">
    <location>
        <begin position="111"/>
        <end position="196"/>
    </location>
</feature>
<dbReference type="InterPro" id="IPR045865">
    <property type="entry name" value="ACT-like_dom_sf"/>
</dbReference>
<feature type="compositionally biased region" description="Basic and acidic residues" evidence="3">
    <location>
        <begin position="340"/>
        <end position="349"/>
    </location>
</feature>
<keyword evidence="2" id="KW-0539">Nucleus</keyword>
<dbReference type="PANTHER" id="PTHR31945:SF11">
    <property type="entry name" value="TRANSCRIPTION FACTOR ABORTED MICROSPORES"/>
    <property type="match status" value="1"/>
</dbReference>
<dbReference type="CDD" id="cd11393">
    <property type="entry name" value="bHLH_AtbHLH_like"/>
    <property type="match status" value="1"/>
</dbReference>
<dbReference type="GeneID" id="17351078"/>
<feature type="region of interest" description="Disordered" evidence="3">
    <location>
        <begin position="284"/>
        <end position="359"/>
    </location>
</feature>
<gene>
    <name evidence="6" type="ORF">CHLNCDRAFT_139893</name>
</gene>
<evidence type="ECO:0000313" key="6">
    <source>
        <dbReference type="EMBL" id="EFN51724.1"/>
    </source>
</evidence>
<feature type="domain" description="BHLH" evidence="4">
    <location>
        <begin position="185"/>
        <end position="253"/>
    </location>
</feature>
<dbReference type="SUPFAM" id="SSF47459">
    <property type="entry name" value="HLH, helix-loop-helix DNA-binding domain"/>
    <property type="match status" value="1"/>
</dbReference>
<feature type="domain" description="ACT" evidence="5">
    <location>
        <begin position="369"/>
        <end position="448"/>
    </location>
</feature>
<evidence type="ECO:0000256" key="2">
    <source>
        <dbReference type="ARBA" id="ARBA00023242"/>
    </source>
</evidence>
<feature type="compositionally biased region" description="Low complexity" evidence="3">
    <location>
        <begin position="143"/>
        <end position="176"/>
    </location>
</feature>
<dbReference type="Gene3D" id="4.10.280.10">
    <property type="entry name" value="Helix-loop-helix DNA-binding domain"/>
    <property type="match status" value="1"/>
</dbReference>
<dbReference type="InterPro" id="IPR054502">
    <property type="entry name" value="bHLH-TF_ACT-like_plant"/>
</dbReference>
<protein>
    <submittedName>
        <fullName evidence="6">Expressed protein</fullName>
    </submittedName>
</protein>
<keyword evidence="7" id="KW-1185">Reference proteome</keyword>
<dbReference type="SUPFAM" id="SSF55021">
    <property type="entry name" value="ACT-like"/>
    <property type="match status" value="1"/>
</dbReference>
<dbReference type="GO" id="GO:0003700">
    <property type="term" value="F:DNA-binding transcription factor activity"/>
    <property type="evidence" value="ECO:0007669"/>
    <property type="project" value="TreeGrafter"/>
</dbReference>
<dbReference type="PROSITE" id="PS51671">
    <property type="entry name" value="ACT"/>
    <property type="match status" value="1"/>
</dbReference>
<evidence type="ECO:0000256" key="3">
    <source>
        <dbReference type="SAM" id="MobiDB-lite"/>
    </source>
</evidence>
<organism evidence="7">
    <name type="scientific">Chlorella variabilis</name>
    <name type="common">Green alga</name>
    <dbReference type="NCBI Taxonomy" id="554065"/>
    <lineage>
        <taxon>Eukaryota</taxon>
        <taxon>Viridiplantae</taxon>
        <taxon>Chlorophyta</taxon>
        <taxon>core chlorophytes</taxon>
        <taxon>Trebouxiophyceae</taxon>
        <taxon>Chlorellales</taxon>
        <taxon>Chlorellaceae</taxon>
        <taxon>Chlorella clade</taxon>
        <taxon>Chlorella</taxon>
    </lineage>
</organism>
<dbReference type="Pfam" id="PF22754">
    <property type="entry name" value="bHLH-TF_ACT-like_plant"/>
    <property type="match status" value="1"/>
</dbReference>
<dbReference type="Pfam" id="PF00010">
    <property type="entry name" value="HLH"/>
    <property type="match status" value="1"/>
</dbReference>
<feature type="compositionally biased region" description="Pro residues" evidence="3">
    <location>
        <begin position="290"/>
        <end position="307"/>
    </location>
</feature>
<dbReference type="InterPro" id="IPR002912">
    <property type="entry name" value="ACT_dom"/>
</dbReference>
<dbReference type="GO" id="GO:0043565">
    <property type="term" value="F:sequence-specific DNA binding"/>
    <property type="evidence" value="ECO:0007669"/>
    <property type="project" value="TreeGrafter"/>
</dbReference>
<dbReference type="InterPro" id="IPR051358">
    <property type="entry name" value="TF_AMS/ICE1/BHLH6-like"/>
</dbReference>
<evidence type="ECO:0000259" key="4">
    <source>
        <dbReference type="PROSITE" id="PS50888"/>
    </source>
</evidence>
<dbReference type="STRING" id="554065.E1ZR53"/>
<dbReference type="PANTHER" id="PTHR31945">
    <property type="entry name" value="TRANSCRIPTION FACTOR SCREAM2-RELATED"/>
    <property type="match status" value="1"/>
</dbReference>
<proteinExistence type="predicted"/>
<comment type="subcellular location">
    <subcellularLocation>
        <location evidence="1">Nucleus</location>
    </subcellularLocation>
</comment>
<evidence type="ECO:0000313" key="7">
    <source>
        <dbReference type="Proteomes" id="UP000008141"/>
    </source>
</evidence>
<dbReference type="PROSITE" id="PS50888">
    <property type="entry name" value="BHLH"/>
    <property type="match status" value="1"/>
</dbReference>
<dbReference type="CDD" id="cd04873">
    <property type="entry name" value="ACT_UUR-ACR-like"/>
    <property type="match status" value="1"/>
</dbReference>
<dbReference type="SMART" id="SM00353">
    <property type="entry name" value="HLH"/>
    <property type="match status" value="1"/>
</dbReference>
<dbReference type="KEGG" id="cvr:CHLNCDRAFT_139893"/>
<dbReference type="Proteomes" id="UP000008141">
    <property type="component" value="Unassembled WGS sequence"/>
</dbReference>
<dbReference type="GO" id="GO:0005634">
    <property type="term" value="C:nucleus"/>
    <property type="evidence" value="ECO:0007669"/>
    <property type="project" value="UniProtKB-SubCell"/>
</dbReference>
<dbReference type="RefSeq" id="XP_005843826.1">
    <property type="nucleotide sequence ID" value="XM_005843764.1"/>
</dbReference>
<dbReference type="GO" id="GO:0046983">
    <property type="term" value="F:protein dimerization activity"/>
    <property type="evidence" value="ECO:0007669"/>
    <property type="project" value="InterPro"/>
</dbReference>
<feature type="region of interest" description="Disordered" evidence="3">
    <location>
        <begin position="58"/>
        <end position="78"/>
    </location>
</feature>
<dbReference type="AlphaFoldDB" id="E1ZR53"/>
<dbReference type="eggNOG" id="ENOG502R2YY">
    <property type="taxonomic scope" value="Eukaryota"/>
</dbReference>
<accession>E1ZR53</accession>
<reference evidence="6 7" key="1">
    <citation type="journal article" date="2010" name="Plant Cell">
        <title>The Chlorella variabilis NC64A genome reveals adaptation to photosymbiosis, coevolution with viruses, and cryptic sex.</title>
        <authorList>
            <person name="Blanc G."/>
            <person name="Duncan G."/>
            <person name="Agarkova I."/>
            <person name="Borodovsky M."/>
            <person name="Gurnon J."/>
            <person name="Kuo A."/>
            <person name="Lindquist E."/>
            <person name="Lucas S."/>
            <person name="Pangilinan J."/>
            <person name="Polle J."/>
            <person name="Salamov A."/>
            <person name="Terry A."/>
            <person name="Yamada T."/>
            <person name="Dunigan D.D."/>
            <person name="Grigoriev I.V."/>
            <person name="Claverie J.M."/>
            <person name="Van Etten J.L."/>
        </authorList>
    </citation>
    <scope>NUCLEOTIDE SEQUENCE [LARGE SCALE GENOMIC DNA]</scope>
    <source>
        <strain evidence="6 7">NC64A</strain>
    </source>
</reference>
<dbReference type="OrthoDB" id="515240at2759"/>
<dbReference type="EMBL" id="GL433861">
    <property type="protein sequence ID" value="EFN51724.1"/>
    <property type="molecule type" value="Genomic_DNA"/>
</dbReference>
<sequence length="457" mass="47702">MEAGLPSSPQLGTLGSPRTYTYTDAELQSLLTCVLDEGHAGHLEGLALPMGGGHGPAGGHSLQFLPHLPMPTSVTSSEHEPAMFIPSDFAGPQAMGGDAAHLAAPLGLPPLRVGQQAQGHPHMNGGSLELDPLGSRSSTFTMAGAPGAAPAAQQRQQARQSQRPGPRAGPAGAARASSLPVPAAAAKQPHSIVEKQRRDRINHLIDELRDLVPPQGTAAELGAAMAAEAAAAGDSRRPKHVVLSDTIRLIKDLQLQVAEMQVSPPAEGARAWHEHQMVTETFNNSHLQPPAAPPNPQPSAPPAPAPPQQEAAAQQETVGMEVQAAAQQAASGSFLSGDGPHPELPHAPDDDAASDSGVVVESEAGQIRYVKVTCPDRHGLLADVVRALRELPLEITTAAITTRRDHVVYDVFQVEVEDPALTQEQLRAAVEAALHPAGEKKRKQECQQSPCTALLAG</sequence>
<name>E1ZR53_CHLVA</name>
<dbReference type="InterPro" id="IPR045239">
    <property type="entry name" value="bHLH95_bHLH"/>
</dbReference>